<dbReference type="InterPro" id="IPR001917">
    <property type="entry name" value="Aminotrans_II_pyridoxalP_BS"/>
</dbReference>
<dbReference type="GO" id="GO:0008483">
    <property type="term" value="F:transaminase activity"/>
    <property type="evidence" value="ECO:0007669"/>
    <property type="project" value="UniProtKB-KW"/>
</dbReference>
<dbReference type="SUPFAM" id="SSF53383">
    <property type="entry name" value="PLP-dependent transferases"/>
    <property type="match status" value="1"/>
</dbReference>
<keyword evidence="6" id="KW-0808">Transferase</keyword>
<comment type="pathway">
    <text evidence="2">Cofactor biosynthesis; biotin biosynthesis.</text>
</comment>
<dbReference type="InterPro" id="IPR004839">
    <property type="entry name" value="Aminotransferase_I/II_large"/>
</dbReference>
<accession>A0ABY2Q8K7</accession>
<dbReference type="InterPro" id="IPR015421">
    <property type="entry name" value="PyrdxlP-dep_Trfase_major"/>
</dbReference>
<name>A0ABY2Q8K7_9HYPH</name>
<evidence type="ECO:0000256" key="11">
    <source>
        <dbReference type="ARBA" id="ARBA00047715"/>
    </source>
</evidence>
<sequence length="365" mass="38552">MATPVTMEAPLGARMRIDGREVDYFCGTSYFCLHGHPAVIEAACAATKAFGLGPGTLAFMQVYDDLQDSLRRWFGTEDVVLTISGYTGPMVLLQGMQDDFDLIFIDAATHYSSRDAIPTLGKPVHPFRHLDANSLADELARHVKAGQRPVVVSDGVFPSTGALAPLAEYRKAMAPYEGALLAVDDSHGVGVLGASGRGSIQEAGLDGTDGNHFAGTLSKAFGALGGIVPASAALAAKIEDKAMIMRGASPPPPAAAGAAVASLRLLETTPAMRANLKRNVKHMRAGLRDLGFAIPETPVPIVSVQGDVDLERIRAGLNERDIVVRVAGASSYSDAPDVPAMRLAVFSEHTPEQIDRLLSSIRELL</sequence>
<evidence type="ECO:0000256" key="6">
    <source>
        <dbReference type="ARBA" id="ARBA00022679"/>
    </source>
</evidence>
<feature type="domain" description="Aminotransferase class I/classII large" evidence="13">
    <location>
        <begin position="57"/>
        <end position="361"/>
    </location>
</feature>
<gene>
    <name evidence="14" type="ORF">E6C48_08410</name>
</gene>
<keyword evidence="15" id="KW-1185">Reference proteome</keyword>
<dbReference type="PANTHER" id="PTHR13693:SF100">
    <property type="entry name" value="8-AMINO-7-OXONONANOATE SYNTHASE"/>
    <property type="match status" value="1"/>
</dbReference>
<evidence type="ECO:0000256" key="5">
    <source>
        <dbReference type="ARBA" id="ARBA00013187"/>
    </source>
</evidence>
<evidence type="ECO:0000256" key="3">
    <source>
        <dbReference type="ARBA" id="ARBA00010008"/>
    </source>
</evidence>
<dbReference type="EC" id="2.3.1.47" evidence="5"/>
<comment type="caution">
    <text evidence="14">The sequence shown here is derived from an EMBL/GenBank/DDBJ whole genome shotgun (WGS) entry which is preliminary data.</text>
</comment>
<comment type="subunit">
    <text evidence="4">Homodimer.</text>
</comment>
<dbReference type="Gene3D" id="3.90.1150.10">
    <property type="entry name" value="Aspartate Aminotransferase, domain 1"/>
    <property type="match status" value="1"/>
</dbReference>
<dbReference type="Proteomes" id="UP000306441">
    <property type="component" value="Unassembled WGS sequence"/>
</dbReference>
<evidence type="ECO:0000256" key="2">
    <source>
        <dbReference type="ARBA" id="ARBA00004746"/>
    </source>
</evidence>
<evidence type="ECO:0000313" key="15">
    <source>
        <dbReference type="Proteomes" id="UP000306441"/>
    </source>
</evidence>
<proteinExistence type="inferred from homology"/>
<dbReference type="InterPro" id="IPR015422">
    <property type="entry name" value="PyrdxlP-dep_Trfase_small"/>
</dbReference>
<evidence type="ECO:0000256" key="7">
    <source>
        <dbReference type="ARBA" id="ARBA00022756"/>
    </source>
</evidence>
<dbReference type="PANTHER" id="PTHR13693">
    <property type="entry name" value="CLASS II AMINOTRANSFERASE/8-AMINO-7-OXONONANOATE SYNTHASE"/>
    <property type="match status" value="1"/>
</dbReference>
<dbReference type="RefSeq" id="WP_136356053.1">
    <property type="nucleotide sequence ID" value="NZ_SSNY01000004.1"/>
</dbReference>
<dbReference type="EMBL" id="SSNY01000004">
    <property type="protein sequence ID" value="THF57761.1"/>
    <property type="molecule type" value="Genomic_DNA"/>
</dbReference>
<evidence type="ECO:0000256" key="9">
    <source>
        <dbReference type="ARBA" id="ARBA00032610"/>
    </source>
</evidence>
<keyword evidence="14" id="KW-0032">Aminotransferase</keyword>
<keyword evidence="7" id="KW-0093">Biotin biosynthesis</keyword>
<organism evidence="14 15">
    <name type="scientific">Ollibium composti</name>
    <dbReference type="NCBI Taxonomy" id="2675109"/>
    <lineage>
        <taxon>Bacteria</taxon>
        <taxon>Pseudomonadati</taxon>
        <taxon>Pseudomonadota</taxon>
        <taxon>Alphaproteobacteria</taxon>
        <taxon>Hyphomicrobiales</taxon>
        <taxon>Phyllobacteriaceae</taxon>
        <taxon>Ollibium</taxon>
    </lineage>
</organism>
<comment type="similarity">
    <text evidence="3">Belongs to the class-II pyridoxal-phosphate-dependent aminotransferase family. BioF subfamily.</text>
</comment>
<comment type="cofactor">
    <cofactor evidence="1 12">
        <name>pyridoxal 5'-phosphate</name>
        <dbReference type="ChEBI" id="CHEBI:597326"/>
    </cofactor>
</comment>
<evidence type="ECO:0000256" key="1">
    <source>
        <dbReference type="ARBA" id="ARBA00001933"/>
    </source>
</evidence>
<evidence type="ECO:0000256" key="12">
    <source>
        <dbReference type="RuleBase" id="RU003693"/>
    </source>
</evidence>
<comment type="catalytic activity">
    <reaction evidence="11">
        <text>6-carboxyhexanoyl-[ACP] + L-alanine + H(+) = (8S)-8-amino-7-oxononanoate + holo-[ACP] + CO2</text>
        <dbReference type="Rhea" id="RHEA:42288"/>
        <dbReference type="Rhea" id="RHEA-COMP:9685"/>
        <dbReference type="Rhea" id="RHEA-COMP:9955"/>
        <dbReference type="ChEBI" id="CHEBI:15378"/>
        <dbReference type="ChEBI" id="CHEBI:16526"/>
        <dbReference type="ChEBI" id="CHEBI:57972"/>
        <dbReference type="ChEBI" id="CHEBI:64479"/>
        <dbReference type="ChEBI" id="CHEBI:78846"/>
        <dbReference type="ChEBI" id="CHEBI:149468"/>
        <dbReference type="EC" id="2.3.1.47"/>
    </reaction>
</comment>
<evidence type="ECO:0000259" key="13">
    <source>
        <dbReference type="Pfam" id="PF00155"/>
    </source>
</evidence>
<dbReference type="InterPro" id="IPR050087">
    <property type="entry name" value="AON_synthase_class-II"/>
</dbReference>
<reference evidence="14 15" key="1">
    <citation type="submission" date="2019-04" db="EMBL/GenBank/DDBJ databases">
        <title>Mesorhizobium composti sp. nov., isolated from compost.</title>
        <authorList>
            <person name="Lin S.-Y."/>
            <person name="Hameed A."/>
            <person name="Hsieh Y.-T."/>
            <person name="Young C.-C."/>
        </authorList>
    </citation>
    <scope>NUCLEOTIDE SEQUENCE [LARGE SCALE GENOMIC DNA]</scope>
    <source>
        <strain evidence="14 15">CC-YTH430</strain>
    </source>
</reference>
<evidence type="ECO:0000256" key="10">
    <source>
        <dbReference type="ARBA" id="ARBA00033381"/>
    </source>
</evidence>
<dbReference type="InterPro" id="IPR015424">
    <property type="entry name" value="PyrdxlP-dep_Trfase"/>
</dbReference>
<protein>
    <recommendedName>
        <fullName evidence="5">8-amino-7-oxononanoate synthase</fullName>
        <ecNumber evidence="5">2.3.1.47</ecNumber>
    </recommendedName>
    <alternativeName>
        <fullName evidence="9">7-keto-8-amino-pelargonic acid synthase</fullName>
    </alternativeName>
    <alternativeName>
        <fullName evidence="10">8-amino-7-ketopelargonate synthase</fullName>
    </alternativeName>
</protein>
<dbReference type="PROSITE" id="PS00599">
    <property type="entry name" value="AA_TRANSFER_CLASS_2"/>
    <property type="match status" value="1"/>
</dbReference>
<evidence type="ECO:0000256" key="8">
    <source>
        <dbReference type="ARBA" id="ARBA00022898"/>
    </source>
</evidence>
<evidence type="ECO:0000256" key="4">
    <source>
        <dbReference type="ARBA" id="ARBA00011738"/>
    </source>
</evidence>
<dbReference type="Pfam" id="PF00155">
    <property type="entry name" value="Aminotran_1_2"/>
    <property type="match status" value="1"/>
</dbReference>
<keyword evidence="8 12" id="KW-0663">Pyridoxal phosphate</keyword>
<dbReference type="Gene3D" id="3.40.640.10">
    <property type="entry name" value="Type I PLP-dependent aspartate aminotransferase-like (Major domain)"/>
    <property type="match status" value="1"/>
</dbReference>
<evidence type="ECO:0000313" key="14">
    <source>
        <dbReference type="EMBL" id="THF57761.1"/>
    </source>
</evidence>